<evidence type="ECO:0000256" key="5">
    <source>
        <dbReference type="ARBA" id="ARBA00022692"/>
    </source>
</evidence>
<keyword evidence="11 18" id="KW-1133">Transmembrane helix</keyword>
<keyword evidence="13" id="KW-1015">Disulfide bond</keyword>
<comment type="cofactor">
    <cofactor evidence="2">
        <name>Mg(2+)</name>
        <dbReference type="ChEBI" id="CHEBI:18420"/>
    </cofactor>
</comment>
<proteinExistence type="inferred from homology"/>
<keyword evidence="10" id="KW-0460">Magnesium</keyword>
<keyword evidence="7 17" id="KW-0378">Hydrolase</keyword>
<evidence type="ECO:0000256" key="3">
    <source>
        <dbReference type="ARBA" id="ARBA00004141"/>
    </source>
</evidence>
<dbReference type="InterPro" id="IPR000407">
    <property type="entry name" value="GDA1_CD39_NTPase"/>
</dbReference>
<evidence type="ECO:0000256" key="17">
    <source>
        <dbReference type="RuleBase" id="RU003833"/>
    </source>
</evidence>
<evidence type="ECO:0000256" key="15">
    <source>
        <dbReference type="PIRSR" id="PIRSR600407-1"/>
    </source>
</evidence>
<dbReference type="PANTHER" id="PTHR11782">
    <property type="entry name" value="ADENOSINE/GUANOSINE DIPHOSPHATASE"/>
    <property type="match status" value="1"/>
</dbReference>
<evidence type="ECO:0000256" key="10">
    <source>
        <dbReference type="ARBA" id="ARBA00022842"/>
    </source>
</evidence>
<dbReference type="PANTHER" id="PTHR11782:SF33">
    <property type="entry name" value="ECTONUCLEOSIDE TRIPHOSPHATE DIPHOSPHOHYDROLASE 2"/>
    <property type="match status" value="1"/>
</dbReference>
<dbReference type="Gene3D" id="3.30.420.150">
    <property type="entry name" value="Exopolyphosphatase. Domain 2"/>
    <property type="match status" value="1"/>
</dbReference>
<dbReference type="AlphaFoldDB" id="A0AAD1T555"/>
<dbReference type="Gene3D" id="3.30.420.40">
    <property type="match status" value="1"/>
</dbReference>
<protein>
    <submittedName>
        <fullName evidence="19">Ectonucleoside triphosphate diphosphohydrolase 2</fullName>
    </submittedName>
</protein>
<feature type="binding site" evidence="16">
    <location>
        <begin position="221"/>
        <end position="225"/>
    </location>
    <ligand>
        <name>ATP</name>
        <dbReference type="ChEBI" id="CHEBI:30616"/>
    </ligand>
</feature>
<keyword evidence="9 16" id="KW-0067">ATP-binding</keyword>
<evidence type="ECO:0000313" key="19">
    <source>
        <dbReference type="EMBL" id="CAH2316858.1"/>
    </source>
</evidence>
<dbReference type="PROSITE" id="PS01238">
    <property type="entry name" value="GDA1_CD39_NTPASE"/>
    <property type="match status" value="1"/>
</dbReference>
<dbReference type="GO" id="GO:0017111">
    <property type="term" value="F:ribonucleoside triphosphate phosphatase activity"/>
    <property type="evidence" value="ECO:0007669"/>
    <property type="project" value="TreeGrafter"/>
</dbReference>
<keyword evidence="20" id="KW-1185">Reference proteome</keyword>
<evidence type="ECO:0000256" key="8">
    <source>
        <dbReference type="ARBA" id="ARBA00022837"/>
    </source>
</evidence>
<evidence type="ECO:0000256" key="12">
    <source>
        <dbReference type="ARBA" id="ARBA00023136"/>
    </source>
</evidence>
<accession>A0AAD1T555</accession>
<evidence type="ECO:0000256" key="4">
    <source>
        <dbReference type="ARBA" id="ARBA00009283"/>
    </source>
</evidence>
<dbReference type="Proteomes" id="UP001295444">
    <property type="component" value="Chromosome 09"/>
</dbReference>
<keyword evidence="6 16" id="KW-0547">Nucleotide-binding</keyword>
<dbReference type="FunFam" id="3.30.420.40:FF:000068">
    <property type="entry name" value="Ectonucleoside triphosphate diphosphohydrolase 1"/>
    <property type="match status" value="1"/>
</dbReference>
<comment type="cofactor">
    <cofactor evidence="1">
        <name>Ca(2+)</name>
        <dbReference type="ChEBI" id="CHEBI:29108"/>
    </cofactor>
</comment>
<dbReference type="EMBL" id="OW240920">
    <property type="protein sequence ID" value="CAH2316858.1"/>
    <property type="molecule type" value="Genomic_DNA"/>
</dbReference>
<evidence type="ECO:0000256" key="13">
    <source>
        <dbReference type="ARBA" id="ARBA00023157"/>
    </source>
</evidence>
<keyword evidence="14" id="KW-0325">Glycoprotein</keyword>
<dbReference type="GO" id="GO:0004382">
    <property type="term" value="F:GDP phosphatase activity"/>
    <property type="evidence" value="ECO:0007669"/>
    <property type="project" value="TreeGrafter"/>
</dbReference>
<dbReference type="GO" id="GO:0009134">
    <property type="term" value="P:nucleoside diphosphate catabolic process"/>
    <property type="evidence" value="ECO:0007669"/>
    <property type="project" value="TreeGrafter"/>
</dbReference>
<dbReference type="FunFam" id="3.30.420.150:FF:000002">
    <property type="entry name" value="Ectonucleoside triphosphate diphosphohydrolase 1"/>
    <property type="match status" value="1"/>
</dbReference>
<feature type="active site" description="Proton acceptor" evidence="15">
    <location>
        <position position="182"/>
    </location>
</feature>
<keyword evidence="5 18" id="KW-0812">Transmembrane</keyword>
<evidence type="ECO:0000313" key="20">
    <source>
        <dbReference type="Proteomes" id="UP001295444"/>
    </source>
</evidence>
<evidence type="ECO:0000256" key="14">
    <source>
        <dbReference type="ARBA" id="ARBA00023180"/>
    </source>
</evidence>
<reference evidence="19" key="1">
    <citation type="submission" date="2022-03" db="EMBL/GenBank/DDBJ databases">
        <authorList>
            <person name="Alioto T."/>
            <person name="Alioto T."/>
            <person name="Gomez Garrido J."/>
        </authorList>
    </citation>
    <scope>NUCLEOTIDE SEQUENCE</scope>
</reference>
<dbReference type="Pfam" id="PF01150">
    <property type="entry name" value="GDA1_CD39"/>
    <property type="match status" value="1"/>
</dbReference>
<dbReference type="GO" id="GO:0045134">
    <property type="term" value="F:UDP phosphatase activity"/>
    <property type="evidence" value="ECO:0007669"/>
    <property type="project" value="TreeGrafter"/>
</dbReference>
<keyword evidence="8" id="KW-0106">Calcium</keyword>
<feature type="transmembrane region" description="Helical" evidence="18">
    <location>
        <begin position="487"/>
        <end position="506"/>
    </location>
</feature>
<dbReference type="GO" id="GO:0005524">
    <property type="term" value="F:ATP binding"/>
    <property type="evidence" value="ECO:0007669"/>
    <property type="project" value="UniProtKB-KW"/>
</dbReference>
<evidence type="ECO:0000256" key="1">
    <source>
        <dbReference type="ARBA" id="ARBA00001913"/>
    </source>
</evidence>
<evidence type="ECO:0000256" key="6">
    <source>
        <dbReference type="ARBA" id="ARBA00022741"/>
    </source>
</evidence>
<evidence type="ECO:0000256" key="18">
    <source>
        <dbReference type="SAM" id="Phobius"/>
    </source>
</evidence>
<evidence type="ECO:0000256" key="16">
    <source>
        <dbReference type="PIRSR" id="PIRSR600407-2"/>
    </source>
</evidence>
<sequence length="518" mass="57518">MAKRVLALVFPGLLCLVGVIGILLLALPSRDIRDSPKCKGPRKRLVAERLKWSSFEYGIVLDAGSSHTALFIYKWPADKENETGIVSQHSMCDVDGPGISSYYQDPPQAGKSLEVCLNQAVKDVPTNRHSITPIYLGATAGMRILNWTNPVASDKVLEAVSTTIRSYPFDFRGARILSGQDEGVFGWVTANYLLENFIKYSWIGRWLQPTKGTLGAMDLGGASTQITFETKAKIEDPTNQMVLRLYGQTYRVYTHSFLCYGRDQVLKRVLSKVLKSQSYATVVQNPCWPKNYNKSLTFGDIYESPCTGTEKPPNYNPTATLSMTGSGDAGQCTALVQSLFQFSSCTFSSCSFDSVFQPNISGNFIAFAGFYYTTDFIKSVLKMPVDSLENFKAATNSVCSSSYSDLVVKAPPYLQKHLSSYCTTANFIYLLLSQGYRFNEETFPNIAFQRKAGDTSIGWALGYMLNLTNMIPAEAPSRFKAVTFSSWSALIFLFVLIVILSLFTICTNYRSSKQQQTI</sequence>
<evidence type="ECO:0000256" key="11">
    <source>
        <dbReference type="ARBA" id="ARBA00022989"/>
    </source>
</evidence>
<evidence type="ECO:0000256" key="7">
    <source>
        <dbReference type="ARBA" id="ARBA00022801"/>
    </source>
</evidence>
<keyword evidence="12 18" id="KW-0472">Membrane</keyword>
<name>A0AAD1T555_PELCU</name>
<evidence type="ECO:0000256" key="9">
    <source>
        <dbReference type="ARBA" id="ARBA00022840"/>
    </source>
</evidence>
<gene>
    <name evidence="19" type="ORF">PECUL_23A018234</name>
</gene>
<evidence type="ECO:0000256" key="2">
    <source>
        <dbReference type="ARBA" id="ARBA00001946"/>
    </source>
</evidence>
<dbReference type="GO" id="GO:0005886">
    <property type="term" value="C:plasma membrane"/>
    <property type="evidence" value="ECO:0007669"/>
    <property type="project" value="TreeGrafter"/>
</dbReference>
<organism evidence="19 20">
    <name type="scientific">Pelobates cultripes</name>
    <name type="common">Western spadefoot toad</name>
    <dbReference type="NCBI Taxonomy" id="61616"/>
    <lineage>
        <taxon>Eukaryota</taxon>
        <taxon>Metazoa</taxon>
        <taxon>Chordata</taxon>
        <taxon>Craniata</taxon>
        <taxon>Vertebrata</taxon>
        <taxon>Euteleostomi</taxon>
        <taxon>Amphibia</taxon>
        <taxon>Batrachia</taxon>
        <taxon>Anura</taxon>
        <taxon>Pelobatoidea</taxon>
        <taxon>Pelobatidae</taxon>
        <taxon>Pelobates</taxon>
    </lineage>
</organism>
<comment type="similarity">
    <text evidence="4 17">Belongs to the GDA1/CD39 NTPase family.</text>
</comment>
<comment type="subcellular location">
    <subcellularLocation>
        <location evidence="3">Membrane</location>
        <topology evidence="3">Multi-pass membrane protein</topology>
    </subcellularLocation>
</comment>